<organism evidence="2 3">
    <name type="scientific">Mya arenaria</name>
    <name type="common">Soft-shell clam</name>
    <dbReference type="NCBI Taxonomy" id="6604"/>
    <lineage>
        <taxon>Eukaryota</taxon>
        <taxon>Metazoa</taxon>
        <taxon>Spiralia</taxon>
        <taxon>Lophotrochozoa</taxon>
        <taxon>Mollusca</taxon>
        <taxon>Bivalvia</taxon>
        <taxon>Autobranchia</taxon>
        <taxon>Heteroconchia</taxon>
        <taxon>Euheterodonta</taxon>
        <taxon>Imparidentia</taxon>
        <taxon>Neoheterodontei</taxon>
        <taxon>Myida</taxon>
        <taxon>Myoidea</taxon>
        <taxon>Myidae</taxon>
        <taxon>Mya</taxon>
    </lineage>
</organism>
<feature type="domain" description="GPAT/DHAPAT C-terminal" evidence="1">
    <location>
        <begin position="1"/>
        <end position="123"/>
    </location>
</feature>
<evidence type="ECO:0000313" key="3">
    <source>
        <dbReference type="Proteomes" id="UP001164746"/>
    </source>
</evidence>
<dbReference type="Proteomes" id="UP001164746">
    <property type="component" value="Chromosome 11"/>
</dbReference>
<dbReference type="PANTHER" id="PTHR12563">
    <property type="entry name" value="GLYCEROL-3-PHOSPHATE ACYLTRANSFERASE"/>
    <property type="match status" value="1"/>
</dbReference>
<evidence type="ECO:0000313" key="2">
    <source>
        <dbReference type="EMBL" id="WAR19959.1"/>
    </source>
</evidence>
<gene>
    <name evidence="2" type="ORF">MAR_001797</name>
</gene>
<dbReference type="InterPro" id="IPR022284">
    <property type="entry name" value="GPAT/DHAPAT"/>
</dbReference>
<reference evidence="2" key="1">
    <citation type="submission" date="2022-11" db="EMBL/GenBank/DDBJ databases">
        <title>Centuries of genome instability and evolution in soft-shell clam transmissible cancer (bioRxiv).</title>
        <authorList>
            <person name="Hart S.F.M."/>
            <person name="Yonemitsu M.A."/>
            <person name="Giersch R.M."/>
            <person name="Beal B.F."/>
            <person name="Arriagada G."/>
            <person name="Davis B.W."/>
            <person name="Ostrander E.A."/>
            <person name="Goff S.P."/>
            <person name="Metzger M.J."/>
        </authorList>
    </citation>
    <scope>NUCLEOTIDE SEQUENCE</scope>
    <source>
        <strain evidence="2">MELC-2E11</strain>
        <tissue evidence="2">Siphon/mantle</tissue>
    </source>
</reference>
<keyword evidence="3" id="KW-1185">Reference proteome</keyword>
<sequence length="206" mass="23285">MAISPWSIIAAVLLQNMDGIPLKQLLKEVEWLKRQASNLGAYIDWPVNESGEAVLKHNIYIHKNIARLSADHIVELIADDSAAQQSDDHLMTSAAMEMMVCLYRNQLLNVFVRVALITIPINSCDKETLPIKNESVLIKKSTNKYTTFFSQMFEPFLMGYWSGAHGKPLVKLPKAISKEAQILSARLLREGHLKHKEILSLDMMNN</sequence>
<dbReference type="EMBL" id="CP111022">
    <property type="protein sequence ID" value="WAR19959.1"/>
    <property type="molecule type" value="Genomic_DNA"/>
</dbReference>
<name>A0ABY7FFL7_MYAAR</name>
<evidence type="ECO:0000259" key="1">
    <source>
        <dbReference type="Pfam" id="PF19277"/>
    </source>
</evidence>
<accession>A0ABY7FFL7</accession>
<protein>
    <submittedName>
        <fullName evidence="2">GNPAT-like protein</fullName>
    </submittedName>
</protein>
<dbReference type="Pfam" id="PF19277">
    <property type="entry name" value="GPAT_C"/>
    <property type="match status" value="1"/>
</dbReference>
<dbReference type="PANTHER" id="PTHR12563:SF17">
    <property type="entry name" value="DIHYDROXYACETONE PHOSPHATE ACYLTRANSFERASE"/>
    <property type="match status" value="1"/>
</dbReference>
<dbReference type="InterPro" id="IPR045520">
    <property type="entry name" value="GPAT/DHAPAT_C"/>
</dbReference>
<feature type="non-terminal residue" evidence="2">
    <location>
        <position position="206"/>
    </location>
</feature>
<proteinExistence type="predicted"/>